<accession>A0A1M6P577</accession>
<gene>
    <name evidence="3" type="ORF">SAMN05444371_0869</name>
</gene>
<dbReference type="AlphaFoldDB" id="A0A1M6P577"/>
<dbReference type="GeneID" id="99065633"/>
<dbReference type="EMBL" id="FRAM01000001">
    <property type="protein sequence ID" value="SHK03115.1"/>
    <property type="molecule type" value="Genomic_DNA"/>
</dbReference>
<dbReference type="STRING" id="216903.SAMN05444371_0869"/>
<proteinExistence type="predicted"/>
<keyword evidence="1" id="KW-0472">Membrane</keyword>
<dbReference type="Pfam" id="PF18167">
    <property type="entry name" value="Sa_NUDIX"/>
    <property type="match status" value="1"/>
</dbReference>
<feature type="domain" description="CD-NTase-associated protein 16 NUDIX" evidence="2">
    <location>
        <begin position="69"/>
        <end position="266"/>
    </location>
</feature>
<name>A0A1M6P577_9FLAO</name>
<evidence type="ECO:0000313" key="3">
    <source>
        <dbReference type="EMBL" id="SHK03115.1"/>
    </source>
</evidence>
<feature type="transmembrane region" description="Helical" evidence="1">
    <location>
        <begin position="6"/>
        <end position="22"/>
    </location>
</feature>
<sequence>MKKGPIFLQIILSVILIVGGYIEKGNWTESKYSTTGYITLLTFIVTFVYENYNRLGFYFQSKVLLKNTDVRVSISYLYRIKVENEYLLVKSRTRKYFQPVGGCYKTLPGCERKFEELDVRPDRKFETEKGIAKNDLRVHVKGKNLIEFLKWFDSKEDREISPWREFCEELIATEILTWRPFRYIDYRFKKKIQSPIIDLDMGGKGLFIYEVFDLVINDEQMPLLKDLKNKTSENYIWVTDEVIQTLGHETGSKSFPHEIGPHTKYAQNLKWSK</sequence>
<feature type="transmembrane region" description="Helical" evidence="1">
    <location>
        <begin position="34"/>
        <end position="52"/>
    </location>
</feature>
<dbReference type="InterPro" id="IPR040829">
    <property type="entry name" value="Cap16_NUDIX"/>
</dbReference>
<keyword evidence="1" id="KW-1133">Transmembrane helix</keyword>
<organism evidence="3 4">
    <name type="scientific">Epilithonimonas mollis</name>
    <dbReference type="NCBI Taxonomy" id="216903"/>
    <lineage>
        <taxon>Bacteria</taxon>
        <taxon>Pseudomonadati</taxon>
        <taxon>Bacteroidota</taxon>
        <taxon>Flavobacteriia</taxon>
        <taxon>Flavobacteriales</taxon>
        <taxon>Weeksellaceae</taxon>
        <taxon>Chryseobacterium group</taxon>
        <taxon>Epilithonimonas</taxon>
    </lineage>
</organism>
<evidence type="ECO:0000313" key="4">
    <source>
        <dbReference type="Proteomes" id="UP000184498"/>
    </source>
</evidence>
<reference evidence="4" key="1">
    <citation type="submission" date="2016-11" db="EMBL/GenBank/DDBJ databases">
        <authorList>
            <person name="Varghese N."/>
            <person name="Submissions S."/>
        </authorList>
    </citation>
    <scope>NUCLEOTIDE SEQUENCE [LARGE SCALE GENOMIC DNA]</scope>
    <source>
        <strain evidence="4">DSM 18016</strain>
    </source>
</reference>
<evidence type="ECO:0000256" key="1">
    <source>
        <dbReference type="SAM" id="Phobius"/>
    </source>
</evidence>
<dbReference type="Proteomes" id="UP000184498">
    <property type="component" value="Unassembled WGS sequence"/>
</dbReference>
<dbReference type="RefSeq" id="WP_002981076.1">
    <property type="nucleotide sequence ID" value="NZ_FRAM01000001.1"/>
</dbReference>
<keyword evidence="1" id="KW-0812">Transmembrane</keyword>
<evidence type="ECO:0000259" key="2">
    <source>
        <dbReference type="Pfam" id="PF18167"/>
    </source>
</evidence>
<keyword evidence="4" id="KW-1185">Reference proteome</keyword>
<protein>
    <recommendedName>
        <fullName evidence="2">CD-NTase-associated protein 16 NUDIX domain-containing protein</fullName>
    </recommendedName>
</protein>